<reference evidence="1 2" key="1">
    <citation type="submission" date="2017-02" db="EMBL/GenBank/DDBJ databases">
        <title>Draft genome sequence of Haemophilus felis CCUG 31170 type strain.</title>
        <authorList>
            <person name="Engstrom-Jakobsson H."/>
            <person name="Salva-Serra F."/>
            <person name="Thorell K."/>
            <person name="Gonzales-Siles L."/>
            <person name="Karlsson R."/>
            <person name="Boulund F."/>
            <person name="Engstrand L."/>
            <person name="Kristiansson E."/>
            <person name="Moore E."/>
        </authorList>
    </citation>
    <scope>NUCLEOTIDE SEQUENCE [LARGE SCALE GENOMIC DNA]</scope>
    <source>
        <strain evidence="1 2">CCUG 31170</strain>
    </source>
</reference>
<name>A0A1T0AXD1_9PAST</name>
<accession>A0A1T0AXD1</accession>
<evidence type="ECO:0000313" key="2">
    <source>
        <dbReference type="Proteomes" id="UP000190023"/>
    </source>
</evidence>
<comment type="caution">
    <text evidence="1">The sequence shown here is derived from an EMBL/GenBank/DDBJ whole genome shotgun (WGS) entry which is preliminary data.</text>
</comment>
<dbReference type="Proteomes" id="UP000190023">
    <property type="component" value="Unassembled WGS sequence"/>
</dbReference>
<evidence type="ECO:0000313" key="1">
    <source>
        <dbReference type="EMBL" id="OOS02504.1"/>
    </source>
</evidence>
<dbReference type="AlphaFoldDB" id="A0A1T0AXD1"/>
<protein>
    <submittedName>
        <fullName evidence="1">Uncharacterized protein</fullName>
    </submittedName>
</protein>
<gene>
    <name evidence="1" type="ORF">B0188_08735</name>
</gene>
<proteinExistence type="predicted"/>
<sequence>MMKENTDTLEIFTRADGREITSPTLITLKSDNQGLLPEKQAACQVCPIAVWFTEKIKEAEVLKVFCPKMNTLIYETENPVIIPLCDGMIQAEQDLMNEE</sequence>
<keyword evidence="2" id="KW-1185">Reference proteome</keyword>
<dbReference type="EMBL" id="MUYB01000036">
    <property type="protein sequence ID" value="OOS02504.1"/>
    <property type="molecule type" value="Genomic_DNA"/>
</dbReference>
<organism evidence="1 2">
    <name type="scientific">[Haemophilus] felis</name>
    <dbReference type="NCBI Taxonomy" id="123822"/>
    <lineage>
        <taxon>Bacteria</taxon>
        <taxon>Pseudomonadati</taxon>
        <taxon>Pseudomonadota</taxon>
        <taxon>Gammaproteobacteria</taxon>
        <taxon>Pasteurellales</taxon>
        <taxon>Pasteurellaceae</taxon>
    </lineage>
</organism>